<comment type="caution">
    <text evidence="1">The sequence shown here is derived from an EMBL/GenBank/DDBJ whole genome shotgun (WGS) entry which is preliminary data.</text>
</comment>
<organism evidence="1 2">
    <name type="scientific">Hominibacterium faecale</name>
    <dbReference type="NCBI Taxonomy" id="2839743"/>
    <lineage>
        <taxon>Bacteria</taxon>
        <taxon>Bacillati</taxon>
        <taxon>Bacillota</taxon>
        <taxon>Clostridia</taxon>
        <taxon>Peptostreptococcales</taxon>
        <taxon>Anaerovoracaceae</taxon>
        <taxon>Hominibacterium</taxon>
    </lineage>
</organism>
<reference evidence="1" key="1">
    <citation type="submission" date="2022-09" db="EMBL/GenBank/DDBJ databases">
        <title>Culturomic study of gut microbiota in children with autism spectrum disorder.</title>
        <authorList>
            <person name="Efimov B.A."/>
            <person name="Chaplin A.V."/>
            <person name="Sokolova S.R."/>
            <person name="Pikina A.P."/>
            <person name="Korzhanova M."/>
            <person name="Belova V."/>
            <person name="Korostin D."/>
        </authorList>
    </citation>
    <scope>NUCLEOTIDE SEQUENCE</scope>
    <source>
        <strain evidence="1">ASD5510</strain>
    </source>
</reference>
<dbReference type="EMBL" id="JAOSHN010000006">
    <property type="protein sequence ID" value="MCU7379540.1"/>
    <property type="molecule type" value="Genomic_DNA"/>
</dbReference>
<name>A0A9J6QUU1_9FIRM</name>
<protein>
    <submittedName>
        <fullName evidence="1">Uncharacterized protein</fullName>
    </submittedName>
</protein>
<evidence type="ECO:0000313" key="2">
    <source>
        <dbReference type="Proteomes" id="UP001065549"/>
    </source>
</evidence>
<sequence length="125" mass="14563">MRSKEEIMKEIEKVKKADKAAERKQMRCEARLIELDEELELATGEAAPEELESGVDWGNQVEITPVKVKTLLRTLQIWRRRNGYVRTSKRVNGPCGRYKWCGMSKGRVWRCAVCIYQVLWSCCIL</sequence>
<gene>
    <name evidence="1" type="ORF">OBO34_14430</name>
</gene>
<dbReference type="AlphaFoldDB" id="A0A9J6QUU1"/>
<dbReference type="Proteomes" id="UP001065549">
    <property type="component" value="Unassembled WGS sequence"/>
</dbReference>
<dbReference type="RefSeq" id="WP_269478591.1">
    <property type="nucleotide sequence ID" value="NZ_JAOSHN010000006.1"/>
</dbReference>
<proteinExistence type="predicted"/>
<evidence type="ECO:0000313" key="1">
    <source>
        <dbReference type="EMBL" id="MCU7379540.1"/>
    </source>
</evidence>
<keyword evidence="2" id="KW-1185">Reference proteome</keyword>
<accession>A0A9J6QUU1</accession>